<evidence type="ECO:0000313" key="12">
    <source>
        <dbReference type="Proteomes" id="UP000018936"/>
    </source>
</evidence>
<dbReference type="Pfam" id="PF00071">
    <property type="entry name" value="Ras"/>
    <property type="match status" value="1"/>
</dbReference>
<dbReference type="SUPFAM" id="SSF52540">
    <property type="entry name" value="P-loop containing nucleoside triphosphate hydrolases"/>
    <property type="match status" value="1"/>
</dbReference>
<proteinExistence type="inferred from homology"/>
<dbReference type="PANTHER" id="PTHR24070">
    <property type="entry name" value="RAS, DI-RAS, AND RHEB FAMILY MEMBERS OF SMALL GTPASE SUPERFAMILY"/>
    <property type="match status" value="1"/>
</dbReference>
<evidence type="ECO:0000256" key="1">
    <source>
        <dbReference type="ARBA" id="ARBA00004193"/>
    </source>
</evidence>
<dbReference type="PRINTS" id="PR00449">
    <property type="entry name" value="RASTRNSFRMNG"/>
</dbReference>
<dbReference type="OrthoDB" id="5976022at2759"/>
<dbReference type="SMART" id="SM00173">
    <property type="entry name" value="RAS"/>
    <property type="match status" value="1"/>
</dbReference>
<dbReference type="InterPro" id="IPR001806">
    <property type="entry name" value="Small_GTPase"/>
</dbReference>
<evidence type="ECO:0000256" key="5">
    <source>
        <dbReference type="ARBA" id="ARBA00022741"/>
    </source>
</evidence>
<comment type="subcellular location">
    <subcellularLocation>
        <location evidence="1">Cell membrane</location>
        <topology evidence="1">Lipid-anchor</topology>
    </subcellularLocation>
</comment>
<evidence type="ECO:0000256" key="6">
    <source>
        <dbReference type="ARBA" id="ARBA00023134"/>
    </source>
</evidence>
<dbReference type="NCBIfam" id="TIGR00231">
    <property type="entry name" value="small_GTP"/>
    <property type="match status" value="1"/>
</dbReference>
<dbReference type="Gene3D" id="3.40.50.300">
    <property type="entry name" value="P-loop containing nucleotide triphosphate hydrolases"/>
    <property type="match status" value="1"/>
</dbReference>
<dbReference type="PROSITE" id="PS51419">
    <property type="entry name" value="RAB"/>
    <property type="match status" value="1"/>
</dbReference>
<dbReference type="GO" id="GO:0005525">
    <property type="term" value="F:GTP binding"/>
    <property type="evidence" value="ECO:0007669"/>
    <property type="project" value="UniProtKB-KW"/>
</dbReference>
<keyword evidence="6" id="KW-0342">GTP-binding</keyword>
<keyword evidence="9" id="KW-0636">Prenylation</keyword>
<gene>
    <name evidence="11" type="primary">MRAS</name>
    <name evidence="11" type="ORF">L345_03296</name>
</gene>
<dbReference type="GO" id="GO:0007165">
    <property type="term" value="P:signal transduction"/>
    <property type="evidence" value="ECO:0007669"/>
    <property type="project" value="InterPro"/>
</dbReference>
<keyword evidence="4" id="KW-0488">Methylation</keyword>
<evidence type="ECO:0000256" key="4">
    <source>
        <dbReference type="ARBA" id="ARBA00022481"/>
    </source>
</evidence>
<organism evidence="11 12">
    <name type="scientific">Ophiophagus hannah</name>
    <name type="common">King cobra</name>
    <name type="synonym">Naja hannah</name>
    <dbReference type="NCBI Taxonomy" id="8665"/>
    <lineage>
        <taxon>Eukaryota</taxon>
        <taxon>Metazoa</taxon>
        <taxon>Chordata</taxon>
        <taxon>Craniata</taxon>
        <taxon>Vertebrata</taxon>
        <taxon>Euteleostomi</taxon>
        <taxon>Lepidosauria</taxon>
        <taxon>Squamata</taxon>
        <taxon>Bifurcata</taxon>
        <taxon>Unidentata</taxon>
        <taxon>Episquamata</taxon>
        <taxon>Toxicofera</taxon>
        <taxon>Serpentes</taxon>
        <taxon>Colubroidea</taxon>
        <taxon>Elapidae</taxon>
        <taxon>Elapinae</taxon>
        <taxon>Ophiophagus</taxon>
    </lineage>
</organism>
<keyword evidence="5" id="KW-0547">Nucleotide-binding</keyword>
<evidence type="ECO:0000256" key="7">
    <source>
        <dbReference type="ARBA" id="ARBA00023136"/>
    </source>
</evidence>
<accession>V8P967</accession>
<dbReference type="AlphaFoldDB" id="V8P967"/>
<name>V8P967_OPHHA</name>
<evidence type="ECO:0000256" key="3">
    <source>
        <dbReference type="ARBA" id="ARBA00022475"/>
    </source>
</evidence>
<dbReference type="FunFam" id="3.40.50.300:FF:000080">
    <property type="entry name" value="Ras-like GTPase Ras1"/>
    <property type="match status" value="1"/>
</dbReference>
<keyword evidence="8" id="KW-0449">Lipoprotein</keyword>
<dbReference type="EMBL" id="AZIM01000461">
    <property type="protein sequence ID" value="ETE70895.1"/>
    <property type="molecule type" value="Genomic_DNA"/>
</dbReference>
<dbReference type="GO" id="GO:0005886">
    <property type="term" value="C:plasma membrane"/>
    <property type="evidence" value="ECO:0007669"/>
    <property type="project" value="UniProtKB-SubCell"/>
</dbReference>
<keyword evidence="12" id="KW-1185">Reference proteome</keyword>
<dbReference type="PROSITE" id="PS51420">
    <property type="entry name" value="RHO"/>
    <property type="match status" value="1"/>
</dbReference>
<dbReference type="InterPro" id="IPR027417">
    <property type="entry name" value="P-loop_NTPase"/>
</dbReference>
<reference evidence="11 12" key="1">
    <citation type="journal article" date="2013" name="Proc. Natl. Acad. Sci. U.S.A.">
        <title>The king cobra genome reveals dynamic gene evolution and adaptation in the snake venom system.</title>
        <authorList>
            <person name="Vonk F.J."/>
            <person name="Casewell N.R."/>
            <person name="Henkel C.V."/>
            <person name="Heimberg A.M."/>
            <person name="Jansen H.J."/>
            <person name="McCleary R.J."/>
            <person name="Kerkkamp H.M."/>
            <person name="Vos R.A."/>
            <person name="Guerreiro I."/>
            <person name="Calvete J.J."/>
            <person name="Wuster W."/>
            <person name="Woods A.E."/>
            <person name="Logan J.M."/>
            <person name="Harrison R.A."/>
            <person name="Castoe T.A."/>
            <person name="de Koning A.P."/>
            <person name="Pollock D.D."/>
            <person name="Yandell M."/>
            <person name="Calderon D."/>
            <person name="Renjifo C."/>
            <person name="Currier R.B."/>
            <person name="Salgado D."/>
            <person name="Pla D."/>
            <person name="Sanz L."/>
            <person name="Hyder A.S."/>
            <person name="Ribeiro J.M."/>
            <person name="Arntzen J.W."/>
            <person name="van den Thillart G.E."/>
            <person name="Boetzer M."/>
            <person name="Pirovano W."/>
            <person name="Dirks R.P."/>
            <person name="Spaink H.P."/>
            <person name="Duboule D."/>
            <person name="McGlinn E."/>
            <person name="Kini R.M."/>
            <person name="Richardson M.K."/>
        </authorList>
    </citation>
    <scope>NUCLEOTIDE SEQUENCE</scope>
    <source>
        <tissue evidence="11">Blood</tissue>
    </source>
</reference>
<evidence type="ECO:0000256" key="8">
    <source>
        <dbReference type="ARBA" id="ARBA00023288"/>
    </source>
</evidence>
<dbReference type="SMART" id="SM00175">
    <property type="entry name" value="RAB"/>
    <property type="match status" value="1"/>
</dbReference>
<feature type="region of interest" description="Disordered" evidence="10">
    <location>
        <begin position="187"/>
        <end position="226"/>
    </location>
</feature>
<evidence type="ECO:0000256" key="9">
    <source>
        <dbReference type="ARBA" id="ARBA00023289"/>
    </source>
</evidence>
<comment type="caution">
    <text evidence="11">The sequence shown here is derived from an EMBL/GenBank/DDBJ whole genome shotgun (WGS) entry which is preliminary data.</text>
</comment>
<keyword evidence="3" id="KW-1003">Cell membrane</keyword>
<comment type="similarity">
    <text evidence="2">Belongs to the small GTPase superfamily. Ras family.</text>
</comment>
<dbReference type="CDD" id="cd04145">
    <property type="entry name" value="M_R_Ras_like"/>
    <property type="match status" value="1"/>
</dbReference>
<dbReference type="PROSITE" id="PS51421">
    <property type="entry name" value="RAS"/>
    <property type="match status" value="1"/>
</dbReference>
<dbReference type="InterPro" id="IPR020849">
    <property type="entry name" value="Small_GTPase_Ras-type"/>
</dbReference>
<keyword evidence="7" id="KW-0472">Membrane</keyword>
<evidence type="ECO:0000313" key="11">
    <source>
        <dbReference type="EMBL" id="ETE70895.1"/>
    </source>
</evidence>
<dbReference type="GO" id="GO:0003924">
    <property type="term" value="F:GTPase activity"/>
    <property type="evidence" value="ECO:0007669"/>
    <property type="project" value="InterPro"/>
</dbReference>
<protein>
    <submittedName>
        <fullName evidence="11">Ras-related protein M-Ras</fullName>
    </submittedName>
</protein>
<sequence length="235" mass="27087">MATSAVPSENLPTYKLVVVGDGGVGKSALTIQFFQKIFVPDYDPTIEDSYLKHTEIDGQWAILDVLDTAGQEEFSAMREQYMRTGDGFLIVYSVTDKASFEHVDRFHQLILRVKDRESFPMILVANKVDLMHLRKITQDQGKEMAAKHNIPYIETSAKDPPLNVDKAFHDLVRVIRSKQKLWEASKHFEQNEQSNRRKPHQIMKQQVPEKNQKKKKTKWRGDRATGSHKLHCVIL</sequence>
<evidence type="ECO:0000256" key="2">
    <source>
        <dbReference type="ARBA" id="ARBA00008344"/>
    </source>
</evidence>
<dbReference type="SMART" id="SM00174">
    <property type="entry name" value="RHO"/>
    <property type="match status" value="1"/>
</dbReference>
<evidence type="ECO:0000256" key="10">
    <source>
        <dbReference type="SAM" id="MobiDB-lite"/>
    </source>
</evidence>
<dbReference type="InterPro" id="IPR005225">
    <property type="entry name" value="Small_GTP-bd"/>
</dbReference>
<dbReference type="Proteomes" id="UP000018936">
    <property type="component" value="Unassembled WGS sequence"/>
</dbReference>
<dbReference type="SMART" id="SM00176">
    <property type="entry name" value="RAN"/>
    <property type="match status" value="1"/>
</dbReference>